<proteinExistence type="predicted"/>
<dbReference type="SUPFAM" id="SSF52540">
    <property type="entry name" value="P-loop containing nucleoside triphosphate hydrolases"/>
    <property type="match status" value="1"/>
</dbReference>
<sequence>MNSGQECKKELNFIWDEREVTDGSKTTKLPTDNLDRGKYAEFLTKFLESKNEQEGYVLNINAEWGAGKTHFLRNWHETLKDAYPSIYIDAWAQDYSDDPLLAVISTIIATLQFDKSGYDSARKSLYESMPGLIKAVAPAVAKGIVWKVSGIRVDDVTEAAEQADSHDSKDDFELKKLTAETAGKVTSALVEDHQEKSQSIQSFKIHLLSLIKDYKYQNKIHQNKPTYIFIDELDRCRPSFSIELLETVKHLFDLKGVIFVIATDTGQLQHAIRAVYGNDFSGEQYLGRFFNRSVTLKSPHLRDHVANLPQYQDLAKSIDQKPGCFWPYNINTELALPELLAGFFENYDLPLRNVEKILDQLLAISLSVTTNKCADLILMTAMCCWYHTESSFYRRMQAKKFRDDFKNYNAGDLLEKNNLDTRHIMRTKFSISFNDNMDNVRFTGVERRIRERYKTLPVHNVLLIRLRQLDNQLDEENIIHTLHGSGRELDAKTFIEASVIEPLHREELLTIDEYFDLVELATIMD</sequence>
<dbReference type="EMBL" id="CACSIO010000004">
    <property type="protein sequence ID" value="CAA0097644.1"/>
    <property type="molecule type" value="Genomic_DNA"/>
</dbReference>
<evidence type="ECO:0000313" key="2">
    <source>
        <dbReference type="EMBL" id="CAA0097644.1"/>
    </source>
</evidence>
<evidence type="ECO:0000313" key="4">
    <source>
        <dbReference type="Proteomes" id="UP000441399"/>
    </source>
</evidence>
<keyword evidence="4" id="KW-1185">Reference proteome</keyword>
<dbReference type="Pfam" id="PF07693">
    <property type="entry name" value="KAP_NTPase"/>
    <property type="match status" value="1"/>
</dbReference>
<name>A0A5S9QW65_9GAMM</name>
<dbReference type="Gene3D" id="3.40.50.300">
    <property type="entry name" value="P-loop containing nucleotide triphosphate hydrolases"/>
    <property type="match status" value="1"/>
</dbReference>
<gene>
    <name evidence="3" type="ORF">OPDIPICF_02701</name>
    <name evidence="2" type="ORF">OPDIPICF_04121</name>
</gene>
<organism evidence="3 4">
    <name type="scientific">BD1-7 clade bacterium</name>
    <dbReference type="NCBI Taxonomy" id="2029982"/>
    <lineage>
        <taxon>Bacteria</taxon>
        <taxon>Pseudomonadati</taxon>
        <taxon>Pseudomonadota</taxon>
        <taxon>Gammaproteobacteria</taxon>
        <taxon>Cellvibrionales</taxon>
        <taxon>Spongiibacteraceae</taxon>
        <taxon>BD1-7 clade</taxon>
    </lineage>
</organism>
<evidence type="ECO:0000313" key="3">
    <source>
        <dbReference type="EMBL" id="CAA0122869.1"/>
    </source>
</evidence>
<dbReference type="InterPro" id="IPR027417">
    <property type="entry name" value="P-loop_NTPase"/>
</dbReference>
<protein>
    <recommendedName>
        <fullName evidence="1">KAP NTPase domain-containing protein</fullName>
    </recommendedName>
</protein>
<dbReference type="InterPro" id="IPR011646">
    <property type="entry name" value="KAP_P-loop"/>
</dbReference>
<accession>A0A5S9QW65</accession>
<dbReference type="AlphaFoldDB" id="A0A5S9QW65"/>
<evidence type="ECO:0000259" key="1">
    <source>
        <dbReference type="Pfam" id="PF07693"/>
    </source>
</evidence>
<dbReference type="Proteomes" id="UP000441399">
    <property type="component" value="Unassembled WGS sequence"/>
</dbReference>
<feature type="domain" description="KAP NTPase" evidence="1">
    <location>
        <begin position="38"/>
        <end position="308"/>
    </location>
</feature>
<dbReference type="OrthoDB" id="88903at2"/>
<reference evidence="3 4" key="1">
    <citation type="submission" date="2019-11" db="EMBL/GenBank/DDBJ databases">
        <authorList>
            <person name="Holert J."/>
        </authorList>
    </citation>
    <scope>NUCLEOTIDE SEQUENCE [LARGE SCALE GENOMIC DNA]</scope>
    <source>
        <strain evidence="3">SB11_3</strain>
    </source>
</reference>
<dbReference type="EMBL" id="CACSIO010000045">
    <property type="protein sequence ID" value="CAA0122869.1"/>
    <property type="molecule type" value="Genomic_DNA"/>
</dbReference>